<organism evidence="1 2">
    <name type="scientific">Blattamonas nauphoetae</name>
    <dbReference type="NCBI Taxonomy" id="2049346"/>
    <lineage>
        <taxon>Eukaryota</taxon>
        <taxon>Metamonada</taxon>
        <taxon>Preaxostyla</taxon>
        <taxon>Oxymonadida</taxon>
        <taxon>Blattamonas</taxon>
    </lineage>
</organism>
<dbReference type="EMBL" id="JARBJD010000085">
    <property type="protein sequence ID" value="KAK2953912.1"/>
    <property type="molecule type" value="Genomic_DNA"/>
</dbReference>
<protein>
    <submittedName>
        <fullName evidence="1">Uncharacterized protein</fullName>
    </submittedName>
</protein>
<gene>
    <name evidence="1" type="ORF">BLNAU_11172</name>
</gene>
<proteinExistence type="predicted"/>
<reference evidence="1 2" key="1">
    <citation type="journal article" date="2022" name="bioRxiv">
        <title>Genomics of Preaxostyla Flagellates Illuminates Evolutionary Transitions and the Path Towards Mitochondrial Loss.</title>
        <authorList>
            <person name="Novak L.V.F."/>
            <person name="Treitli S.C."/>
            <person name="Pyrih J."/>
            <person name="Halakuc P."/>
            <person name="Pipaliya S.V."/>
            <person name="Vacek V."/>
            <person name="Brzon O."/>
            <person name="Soukal P."/>
            <person name="Eme L."/>
            <person name="Dacks J.B."/>
            <person name="Karnkowska A."/>
            <person name="Elias M."/>
            <person name="Hampl V."/>
        </authorList>
    </citation>
    <scope>NUCLEOTIDE SEQUENCE [LARGE SCALE GENOMIC DNA]</scope>
    <source>
        <strain evidence="1">NAU3</strain>
        <tissue evidence="1">Gut</tissue>
    </source>
</reference>
<name>A0ABQ9XR14_9EUKA</name>
<keyword evidence="2" id="KW-1185">Reference proteome</keyword>
<comment type="caution">
    <text evidence="1">The sequence shown here is derived from an EMBL/GenBank/DDBJ whole genome shotgun (WGS) entry which is preliminary data.</text>
</comment>
<dbReference type="Proteomes" id="UP001281761">
    <property type="component" value="Unassembled WGS sequence"/>
</dbReference>
<accession>A0ABQ9XR14</accession>
<sequence length="319" mass="37017">MTEILTKTDVSSSTAISGLSTLRLPFSLDCSPFLSWNEEKLESEHERIVVFRSLVATVKSQPALDAPLEAKAVKFLEYMRHITTATMGMLNHRIAWCYPKNLLSLVKADLIPQLIGSLNPQSLSFTEADDVHALLLLSIRKFFELATPNGLIYPRINDADGQQAVHETVFRHVLVPSEKYICHLCMNRFSIIDGKQSRFFLFLLARLLKISPYYQPTMDLVLHMPVFLTIPSCLTFFEYDDSIRWFLRLMVDFQLEWNELRGEVRQMGNSVYRAMQMEGIEDVIEEKLRYDQNEYFGRYIVVRSIDWNNLQGMNISQLW</sequence>
<evidence type="ECO:0000313" key="1">
    <source>
        <dbReference type="EMBL" id="KAK2953912.1"/>
    </source>
</evidence>
<evidence type="ECO:0000313" key="2">
    <source>
        <dbReference type="Proteomes" id="UP001281761"/>
    </source>
</evidence>